<gene>
    <name evidence="2" type="ORF">Ctob_005644</name>
</gene>
<keyword evidence="3" id="KW-1185">Reference proteome</keyword>
<dbReference type="Proteomes" id="UP000037460">
    <property type="component" value="Unassembled WGS sequence"/>
</dbReference>
<reference evidence="3" key="1">
    <citation type="journal article" date="2015" name="PLoS Genet.">
        <title>Genome Sequence and Transcriptome Analyses of Chrysochromulina tobin: Metabolic Tools for Enhanced Algal Fitness in the Prominent Order Prymnesiales (Haptophyceae).</title>
        <authorList>
            <person name="Hovde B.T."/>
            <person name="Deodato C.R."/>
            <person name="Hunsperger H.M."/>
            <person name="Ryken S.A."/>
            <person name="Yost W."/>
            <person name="Jha R.K."/>
            <person name="Patterson J."/>
            <person name="Monnat R.J. Jr."/>
            <person name="Barlow S.B."/>
            <person name="Starkenburg S.R."/>
            <person name="Cattolico R.A."/>
        </authorList>
    </citation>
    <scope>NUCLEOTIDE SEQUENCE</scope>
    <source>
        <strain evidence="3">CCMP291</strain>
    </source>
</reference>
<evidence type="ECO:0000313" key="2">
    <source>
        <dbReference type="EMBL" id="KOO23389.1"/>
    </source>
</evidence>
<dbReference type="OrthoDB" id="203682at2759"/>
<dbReference type="EMBL" id="JWZX01003197">
    <property type="protein sequence ID" value="KOO23389.1"/>
    <property type="molecule type" value="Genomic_DNA"/>
</dbReference>
<sequence>MANSLLVSAVAYSYVGVPPPTDFYERAKLRVDLKAALVRLGASSGRGQFFSTAECAKACEYVAQLESVGLPALPSDLTGTWDLVLTDVEPFRASPFWWALGSALDAFKPGAAKRIFPAHRLATSVGEVGRVRRTIDLVSVDPSVAATGWLTSEVGIKAGVLPGLPLAFSGDVVTTAEVQLLGDETGAVGALSAKLLDTVVRRSTLLYGYVALGGTTSRGELSLGRLFDDRALPVGNMLRSVRGGGDADVAKRPLLRTSYLDEELRVSRTPDEHFFVFVRADDSGVLRRERSSRSSLQSTPPGAVPESRRVSSSGMAQTLELDDYPQGYFDEELYQEGQSDWFEEDM</sequence>
<name>A0A0M0J9W0_9EUKA</name>
<protein>
    <recommendedName>
        <fullName evidence="4">Plastid lipid-associated protein/fibrillin conserved domain-containing protein</fullName>
    </recommendedName>
</protein>
<evidence type="ECO:0008006" key="4">
    <source>
        <dbReference type="Google" id="ProtNLM"/>
    </source>
</evidence>
<evidence type="ECO:0000313" key="3">
    <source>
        <dbReference type="Proteomes" id="UP000037460"/>
    </source>
</evidence>
<feature type="region of interest" description="Disordered" evidence="1">
    <location>
        <begin position="288"/>
        <end position="317"/>
    </location>
</feature>
<organism evidence="2 3">
    <name type="scientific">Chrysochromulina tobinii</name>
    <dbReference type="NCBI Taxonomy" id="1460289"/>
    <lineage>
        <taxon>Eukaryota</taxon>
        <taxon>Haptista</taxon>
        <taxon>Haptophyta</taxon>
        <taxon>Prymnesiophyceae</taxon>
        <taxon>Prymnesiales</taxon>
        <taxon>Chrysochromulinaceae</taxon>
        <taxon>Chrysochromulina</taxon>
    </lineage>
</organism>
<proteinExistence type="predicted"/>
<comment type="caution">
    <text evidence="2">The sequence shown here is derived from an EMBL/GenBank/DDBJ whole genome shotgun (WGS) entry which is preliminary data.</text>
</comment>
<accession>A0A0M0J9W0</accession>
<evidence type="ECO:0000256" key="1">
    <source>
        <dbReference type="SAM" id="MobiDB-lite"/>
    </source>
</evidence>
<dbReference type="AlphaFoldDB" id="A0A0M0J9W0"/>